<proteinExistence type="predicted"/>
<keyword evidence="6 7" id="KW-0472">Membrane</keyword>
<dbReference type="EMBL" id="CP104067">
    <property type="protein sequence ID" value="WAH41285.1"/>
    <property type="molecule type" value="Genomic_DNA"/>
</dbReference>
<dbReference type="Proteomes" id="UP001164761">
    <property type="component" value="Chromosome"/>
</dbReference>
<evidence type="ECO:0000256" key="2">
    <source>
        <dbReference type="ARBA" id="ARBA00022448"/>
    </source>
</evidence>
<evidence type="ECO:0000259" key="8">
    <source>
        <dbReference type="PROSITE" id="PS50850"/>
    </source>
</evidence>
<dbReference type="InterPro" id="IPR050189">
    <property type="entry name" value="MFS_Efflux_Transporters"/>
</dbReference>
<feature type="transmembrane region" description="Helical" evidence="7">
    <location>
        <begin position="319"/>
        <end position="340"/>
    </location>
</feature>
<feature type="transmembrane region" description="Helical" evidence="7">
    <location>
        <begin position="266"/>
        <end position="286"/>
    </location>
</feature>
<organism evidence="9 10">
    <name type="scientific">Alicyclobacillus fastidiosus</name>
    <dbReference type="NCBI Taxonomy" id="392011"/>
    <lineage>
        <taxon>Bacteria</taxon>
        <taxon>Bacillati</taxon>
        <taxon>Bacillota</taxon>
        <taxon>Bacilli</taxon>
        <taxon>Bacillales</taxon>
        <taxon>Alicyclobacillaceae</taxon>
        <taxon>Alicyclobacillus</taxon>
    </lineage>
</organism>
<keyword evidence="10" id="KW-1185">Reference proteome</keyword>
<keyword evidence="2" id="KW-0813">Transport</keyword>
<sequence length="425" mass="46319">MSKQNEEEKKSFFRYENGVVIMMFFTFGFVFMERLSVSFLFPFFGPALKMSNADLGLITSILAICWSLSGFVFGSLSDLIGSRKKVLLPITLAFSIFSFITGIARSIGSMLVIRGLMGVSEGPVLPIAQASVVADSQPNRRGFNMGFVQSSLGLIGSAAGPLILTYVATKYSWHAGFYLAGVPGLVMFFVLLFWMKDPNRRMSKEQLATHEHRLRREDYPVVFRTKNVWVTMFIAVFMMTWLFAFTTFAPTFLIEHDKFSGTQMGVITAFMGPGTFFWGFVGPWISDKWGRKPTLILFSCIAVLSPVCFALVHGSVTTMCIIGFLTCAGQACFPLFMVVVPSESLSPKYVGTAVGLVQLVGEFIGGTAVPTIGGMAADHYGLTAPLWIAAGGALLSALIAFAVKETAPAKVSKRLHVSGVSTSQL</sequence>
<dbReference type="InterPro" id="IPR036259">
    <property type="entry name" value="MFS_trans_sf"/>
</dbReference>
<name>A0ABY6ZGN4_9BACL</name>
<keyword evidence="3" id="KW-1003">Cell membrane</keyword>
<keyword evidence="4 7" id="KW-0812">Transmembrane</keyword>
<accession>A0ABY6ZGN4</accession>
<feature type="transmembrane region" description="Helical" evidence="7">
    <location>
        <begin position="55"/>
        <end position="74"/>
    </location>
</feature>
<feature type="transmembrane region" description="Helical" evidence="7">
    <location>
        <begin position="20"/>
        <end position="43"/>
    </location>
</feature>
<dbReference type="PANTHER" id="PTHR43124">
    <property type="entry name" value="PURINE EFFLUX PUMP PBUE"/>
    <property type="match status" value="1"/>
</dbReference>
<feature type="transmembrane region" description="Helical" evidence="7">
    <location>
        <begin position="175"/>
        <end position="195"/>
    </location>
</feature>
<dbReference type="PANTHER" id="PTHR43124:SF3">
    <property type="entry name" value="CHLORAMPHENICOL EFFLUX PUMP RV0191"/>
    <property type="match status" value="1"/>
</dbReference>
<feature type="transmembrane region" description="Helical" evidence="7">
    <location>
        <begin position="292"/>
        <end position="312"/>
    </location>
</feature>
<feature type="transmembrane region" description="Helical" evidence="7">
    <location>
        <begin position="384"/>
        <end position="403"/>
    </location>
</feature>
<dbReference type="PROSITE" id="PS50850">
    <property type="entry name" value="MFS"/>
    <property type="match status" value="1"/>
</dbReference>
<feature type="transmembrane region" description="Helical" evidence="7">
    <location>
        <begin position="86"/>
        <end position="107"/>
    </location>
</feature>
<dbReference type="Gene3D" id="1.20.1250.20">
    <property type="entry name" value="MFS general substrate transporter like domains"/>
    <property type="match status" value="2"/>
</dbReference>
<protein>
    <submittedName>
        <fullName evidence="9">MFS transporter</fullName>
    </submittedName>
</protein>
<dbReference type="RefSeq" id="WP_268005200.1">
    <property type="nucleotide sequence ID" value="NZ_BSUT01000001.1"/>
</dbReference>
<dbReference type="Pfam" id="PF07690">
    <property type="entry name" value="MFS_1"/>
    <property type="match status" value="1"/>
</dbReference>
<keyword evidence="5 7" id="KW-1133">Transmembrane helix</keyword>
<evidence type="ECO:0000256" key="3">
    <source>
        <dbReference type="ARBA" id="ARBA00022475"/>
    </source>
</evidence>
<dbReference type="SUPFAM" id="SSF103473">
    <property type="entry name" value="MFS general substrate transporter"/>
    <property type="match status" value="1"/>
</dbReference>
<reference evidence="9" key="1">
    <citation type="submission" date="2022-08" db="EMBL/GenBank/DDBJ databases">
        <title>Alicyclobacillus fastidiosus DSM 17978, complete genome.</title>
        <authorList>
            <person name="Wang Q."/>
            <person name="Cai R."/>
            <person name="Wang Z."/>
        </authorList>
    </citation>
    <scope>NUCLEOTIDE SEQUENCE</scope>
    <source>
        <strain evidence="9">DSM 17978</strain>
    </source>
</reference>
<evidence type="ECO:0000256" key="6">
    <source>
        <dbReference type="ARBA" id="ARBA00023136"/>
    </source>
</evidence>
<feature type="transmembrane region" description="Helical" evidence="7">
    <location>
        <begin position="228"/>
        <end position="254"/>
    </location>
</feature>
<evidence type="ECO:0000256" key="1">
    <source>
        <dbReference type="ARBA" id="ARBA00004651"/>
    </source>
</evidence>
<gene>
    <name evidence="9" type="ORF">NZD89_23980</name>
</gene>
<comment type="subcellular location">
    <subcellularLocation>
        <location evidence="1">Cell membrane</location>
        <topology evidence="1">Multi-pass membrane protein</topology>
    </subcellularLocation>
</comment>
<dbReference type="InterPro" id="IPR020846">
    <property type="entry name" value="MFS_dom"/>
</dbReference>
<feature type="transmembrane region" description="Helical" evidence="7">
    <location>
        <begin position="147"/>
        <end position="168"/>
    </location>
</feature>
<evidence type="ECO:0000256" key="7">
    <source>
        <dbReference type="SAM" id="Phobius"/>
    </source>
</evidence>
<evidence type="ECO:0000256" key="5">
    <source>
        <dbReference type="ARBA" id="ARBA00022989"/>
    </source>
</evidence>
<evidence type="ECO:0000313" key="10">
    <source>
        <dbReference type="Proteomes" id="UP001164761"/>
    </source>
</evidence>
<dbReference type="InterPro" id="IPR011701">
    <property type="entry name" value="MFS"/>
</dbReference>
<evidence type="ECO:0000256" key="4">
    <source>
        <dbReference type="ARBA" id="ARBA00022692"/>
    </source>
</evidence>
<feature type="domain" description="Major facilitator superfamily (MFS) profile" evidence="8">
    <location>
        <begin position="19"/>
        <end position="408"/>
    </location>
</feature>
<evidence type="ECO:0000313" key="9">
    <source>
        <dbReference type="EMBL" id="WAH41285.1"/>
    </source>
</evidence>